<reference evidence="1" key="1">
    <citation type="submission" date="2014-09" db="EMBL/GenBank/DDBJ databases">
        <authorList>
            <person name="Magalhaes I.L.F."/>
            <person name="Oliveira U."/>
            <person name="Santos F.R."/>
            <person name="Vidigal T.H.D.A."/>
            <person name="Brescovit A.D."/>
            <person name="Santos A.J."/>
        </authorList>
    </citation>
    <scope>NUCLEOTIDE SEQUENCE</scope>
    <source>
        <tissue evidence="1">Shoot tissue taken approximately 20 cm above the soil surface</tissue>
    </source>
</reference>
<protein>
    <submittedName>
        <fullName evidence="1">Uncharacterized protein</fullName>
    </submittedName>
</protein>
<sequence>MIRQCDHRQSMMVMTDGSHDHQCYLGVATVDKYLLSFSPFGHSTYSI</sequence>
<organism evidence="1">
    <name type="scientific">Arundo donax</name>
    <name type="common">Giant reed</name>
    <name type="synonym">Donax arundinaceus</name>
    <dbReference type="NCBI Taxonomy" id="35708"/>
    <lineage>
        <taxon>Eukaryota</taxon>
        <taxon>Viridiplantae</taxon>
        <taxon>Streptophyta</taxon>
        <taxon>Embryophyta</taxon>
        <taxon>Tracheophyta</taxon>
        <taxon>Spermatophyta</taxon>
        <taxon>Magnoliopsida</taxon>
        <taxon>Liliopsida</taxon>
        <taxon>Poales</taxon>
        <taxon>Poaceae</taxon>
        <taxon>PACMAD clade</taxon>
        <taxon>Arundinoideae</taxon>
        <taxon>Arundineae</taxon>
        <taxon>Arundo</taxon>
    </lineage>
</organism>
<proteinExistence type="predicted"/>
<name>A0A0A9H5B8_ARUDO</name>
<accession>A0A0A9H5B8</accession>
<dbReference type="EMBL" id="GBRH01166907">
    <property type="protein sequence ID" value="JAE30989.1"/>
    <property type="molecule type" value="Transcribed_RNA"/>
</dbReference>
<evidence type="ECO:0000313" key="1">
    <source>
        <dbReference type="EMBL" id="JAE30989.1"/>
    </source>
</evidence>
<dbReference type="AlphaFoldDB" id="A0A0A9H5B8"/>
<reference evidence="1" key="2">
    <citation type="journal article" date="2015" name="Data Brief">
        <title>Shoot transcriptome of the giant reed, Arundo donax.</title>
        <authorList>
            <person name="Barrero R.A."/>
            <person name="Guerrero F.D."/>
            <person name="Moolhuijzen P."/>
            <person name="Goolsby J.A."/>
            <person name="Tidwell J."/>
            <person name="Bellgard S.E."/>
            <person name="Bellgard M.I."/>
        </authorList>
    </citation>
    <scope>NUCLEOTIDE SEQUENCE</scope>
    <source>
        <tissue evidence="1">Shoot tissue taken approximately 20 cm above the soil surface</tissue>
    </source>
</reference>